<dbReference type="SUPFAM" id="SSF53448">
    <property type="entry name" value="Nucleotide-diphospho-sugar transferases"/>
    <property type="match status" value="1"/>
</dbReference>
<evidence type="ECO:0000313" key="1">
    <source>
        <dbReference type="EMBL" id="SEH09234.1"/>
    </source>
</evidence>
<dbReference type="EMBL" id="FMSV02000558">
    <property type="protein sequence ID" value="SEH09234.1"/>
    <property type="molecule type" value="Genomic_DNA"/>
</dbReference>
<evidence type="ECO:0000313" key="3">
    <source>
        <dbReference type="Proteomes" id="UP000236724"/>
    </source>
</evidence>
<reference evidence="1 3" key="1">
    <citation type="submission" date="2016-10" db="EMBL/GenBank/DDBJ databases">
        <authorList>
            <person name="de Groot N.N."/>
        </authorList>
    </citation>
    <scope>NUCLEOTIDE SEQUENCE [LARGE SCALE GENOMIC DNA]</scope>
    <source>
        <strain evidence="1">MBHS1</strain>
    </source>
</reference>
<keyword evidence="3" id="KW-1185">Reference proteome</keyword>
<dbReference type="AlphaFoldDB" id="A0A1H6FJN8"/>
<dbReference type="Proteomes" id="UP000236724">
    <property type="component" value="Unassembled WGS sequence"/>
</dbReference>
<protein>
    <submittedName>
        <fullName evidence="1">Uncharacterized protein</fullName>
    </submittedName>
</protein>
<organism evidence="1 3">
    <name type="scientific">Candidatus Venteria ishoeyi</name>
    <dbReference type="NCBI Taxonomy" id="1899563"/>
    <lineage>
        <taxon>Bacteria</taxon>
        <taxon>Pseudomonadati</taxon>
        <taxon>Pseudomonadota</taxon>
        <taxon>Gammaproteobacteria</taxon>
        <taxon>Thiotrichales</taxon>
        <taxon>Thiotrichaceae</taxon>
        <taxon>Venteria</taxon>
    </lineage>
</organism>
<name>A0A1H6FJN8_9GAMM</name>
<dbReference type="EMBL" id="FMSV02000562">
    <property type="protein sequence ID" value="SEH09371.1"/>
    <property type="molecule type" value="Genomic_DNA"/>
</dbReference>
<sequence>MPEPNYFENLLAYFHRNPQLGIGGGVIVEDHDGNWLPQYNASTLNVAGAVQLFRRSCFEQIGGYQPLPCGGVDAFADLLARMHGWQVRSFTDLTVKHHRITGTEASSLLAARMGEGRLEYAFGYHPLFEMAKLLARIAEKPRVIGGLARLGGFMRAWWGAEQIVISSDAVAWLRREQLSRLFPFISAPEPKKPVSHSSAPEAS</sequence>
<proteinExistence type="predicted"/>
<accession>A0A1H6FJN8</accession>
<dbReference type="Gene3D" id="3.90.550.10">
    <property type="entry name" value="Spore Coat Polysaccharide Biosynthesis Protein SpsA, Chain A"/>
    <property type="match status" value="1"/>
</dbReference>
<dbReference type="InterPro" id="IPR029044">
    <property type="entry name" value="Nucleotide-diphossugar_trans"/>
</dbReference>
<gene>
    <name evidence="1" type="ORF">MBHS_05128</name>
    <name evidence="2" type="ORF">MBHS_05266</name>
</gene>
<evidence type="ECO:0000313" key="2">
    <source>
        <dbReference type="EMBL" id="SEH09371.1"/>
    </source>
</evidence>